<comment type="caution">
    <text evidence="1">The sequence shown here is derived from an EMBL/GenBank/DDBJ whole genome shotgun (WGS) entry which is preliminary data.</text>
</comment>
<organism evidence="1 2">
    <name type="scientific">Plakobranchus ocellatus</name>
    <dbReference type="NCBI Taxonomy" id="259542"/>
    <lineage>
        <taxon>Eukaryota</taxon>
        <taxon>Metazoa</taxon>
        <taxon>Spiralia</taxon>
        <taxon>Lophotrochozoa</taxon>
        <taxon>Mollusca</taxon>
        <taxon>Gastropoda</taxon>
        <taxon>Heterobranchia</taxon>
        <taxon>Euthyneura</taxon>
        <taxon>Panpulmonata</taxon>
        <taxon>Sacoglossa</taxon>
        <taxon>Placobranchoidea</taxon>
        <taxon>Plakobranchidae</taxon>
        <taxon>Plakobranchus</taxon>
    </lineage>
</organism>
<keyword evidence="2" id="KW-1185">Reference proteome</keyword>
<evidence type="ECO:0000313" key="1">
    <source>
        <dbReference type="EMBL" id="GFO22217.1"/>
    </source>
</evidence>
<dbReference type="AlphaFoldDB" id="A0AAV4BT93"/>
<dbReference type="Proteomes" id="UP000735302">
    <property type="component" value="Unassembled WGS sequence"/>
</dbReference>
<gene>
    <name evidence="1" type="ORF">PoB_004872200</name>
</gene>
<evidence type="ECO:0000313" key="2">
    <source>
        <dbReference type="Proteomes" id="UP000735302"/>
    </source>
</evidence>
<reference evidence="1 2" key="1">
    <citation type="journal article" date="2021" name="Elife">
        <title>Chloroplast acquisition without the gene transfer in kleptoplastic sea slugs, Plakobranchus ocellatus.</title>
        <authorList>
            <person name="Maeda T."/>
            <person name="Takahashi S."/>
            <person name="Yoshida T."/>
            <person name="Shimamura S."/>
            <person name="Takaki Y."/>
            <person name="Nagai Y."/>
            <person name="Toyoda A."/>
            <person name="Suzuki Y."/>
            <person name="Arimoto A."/>
            <person name="Ishii H."/>
            <person name="Satoh N."/>
            <person name="Nishiyama T."/>
            <person name="Hasebe M."/>
            <person name="Maruyama T."/>
            <person name="Minagawa J."/>
            <person name="Obokata J."/>
            <person name="Shigenobu S."/>
        </authorList>
    </citation>
    <scope>NUCLEOTIDE SEQUENCE [LARGE SCALE GENOMIC DNA]</scope>
</reference>
<name>A0AAV4BT93_9GAST</name>
<protein>
    <submittedName>
        <fullName evidence="1">Uncharacterized protein</fullName>
    </submittedName>
</protein>
<proteinExistence type="predicted"/>
<accession>A0AAV4BT93</accession>
<sequence>MFFDAILFAGEGTSCQDDEDSFLFSLEHISSHGAPSAIKSHLEHDVPREIQPVLSGQNPISCLNVKEMNVLTYIGGYVVNKTDTAVFEVRAVNHKLQKK</sequence>
<dbReference type="EMBL" id="BLXT01005342">
    <property type="protein sequence ID" value="GFO22217.1"/>
    <property type="molecule type" value="Genomic_DNA"/>
</dbReference>